<sequence length="50" mass="5689">MCIKEITNLSKTSLASSETKFDRLNYKTHPQTSYTSRQIDTQKIIAILNG</sequence>
<feature type="non-terminal residue" evidence="1">
    <location>
        <position position="1"/>
    </location>
</feature>
<evidence type="ECO:0000313" key="2">
    <source>
        <dbReference type="Proteomes" id="UP000789759"/>
    </source>
</evidence>
<dbReference type="Proteomes" id="UP000789759">
    <property type="component" value="Unassembled WGS sequence"/>
</dbReference>
<dbReference type="EMBL" id="CAJVQA010021652">
    <property type="protein sequence ID" value="CAG8770108.1"/>
    <property type="molecule type" value="Genomic_DNA"/>
</dbReference>
<feature type="non-terminal residue" evidence="1">
    <location>
        <position position="50"/>
    </location>
</feature>
<accession>A0A9N9NXR1</accession>
<name>A0A9N9NXR1_9GLOM</name>
<reference evidence="1" key="1">
    <citation type="submission" date="2021-06" db="EMBL/GenBank/DDBJ databases">
        <authorList>
            <person name="Kallberg Y."/>
            <person name="Tangrot J."/>
            <person name="Rosling A."/>
        </authorList>
    </citation>
    <scope>NUCLEOTIDE SEQUENCE</scope>
    <source>
        <strain evidence="1">FL966</strain>
    </source>
</reference>
<dbReference type="AlphaFoldDB" id="A0A9N9NXR1"/>
<evidence type="ECO:0000313" key="1">
    <source>
        <dbReference type="EMBL" id="CAG8770108.1"/>
    </source>
</evidence>
<proteinExistence type="predicted"/>
<keyword evidence="2" id="KW-1185">Reference proteome</keyword>
<organism evidence="1 2">
    <name type="scientific">Cetraspora pellucida</name>
    <dbReference type="NCBI Taxonomy" id="1433469"/>
    <lineage>
        <taxon>Eukaryota</taxon>
        <taxon>Fungi</taxon>
        <taxon>Fungi incertae sedis</taxon>
        <taxon>Mucoromycota</taxon>
        <taxon>Glomeromycotina</taxon>
        <taxon>Glomeromycetes</taxon>
        <taxon>Diversisporales</taxon>
        <taxon>Gigasporaceae</taxon>
        <taxon>Cetraspora</taxon>
    </lineage>
</organism>
<protein>
    <submittedName>
        <fullName evidence="1">4103_t:CDS:1</fullName>
    </submittedName>
</protein>
<gene>
    <name evidence="1" type="ORF">CPELLU_LOCUS15824</name>
</gene>
<comment type="caution">
    <text evidence="1">The sequence shown here is derived from an EMBL/GenBank/DDBJ whole genome shotgun (WGS) entry which is preliminary data.</text>
</comment>